<evidence type="ECO:0000313" key="3">
    <source>
        <dbReference type="Proteomes" id="UP001195483"/>
    </source>
</evidence>
<evidence type="ECO:0000313" key="2">
    <source>
        <dbReference type="EMBL" id="KAK3594302.1"/>
    </source>
</evidence>
<evidence type="ECO:0000259" key="1">
    <source>
        <dbReference type="Pfam" id="PF18738"/>
    </source>
</evidence>
<dbReference type="EMBL" id="JAEAOA010000742">
    <property type="protein sequence ID" value="KAK3594302.1"/>
    <property type="molecule type" value="Genomic_DNA"/>
</dbReference>
<dbReference type="Pfam" id="PF18738">
    <property type="entry name" value="HEPN_DZIP3"/>
    <property type="match status" value="1"/>
</dbReference>
<comment type="caution">
    <text evidence="2">The sequence shown here is derived from an EMBL/GenBank/DDBJ whole genome shotgun (WGS) entry which is preliminary data.</text>
</comment>
<sequence>MLRQESPREVISLEQDIRLVSTPALCCVFKGRYLPPPIFHRLIVACITRWPVAKRKGTSEHLIFCGGCIFDLDLLHRLTLHCRNHIVYARITRMQIDEVNMPDARLCTRVRKFITLNLSKITSYLGQNLQYELRTQCPPSQGVSEDGMGCLSSPFEMWFADEGHDPDAPITPEHMNHARLYVALVTVCGNALRDILRTYFPVPYKDIYQTILANRAKLFGIHGRRLLIHNQDLIVFPEPLRDKVGTLEQFDLSLLYTLIRNVSTVPAPKTGWDLDPYDQPRDTSLGASVERIRSYRNHISGHTADARTSRQDLEIYWNKFEAVIHDIEAVIGGQTYSQELARQRRQVYPSRATTLMQEESLIDSSTQQKCPQNILFQTKSLDCMWSQLESNIIHDHISNITAGAVSHKFYEGASGNNLIKE</sequence>
<organism evidence="2 3">
    <name type="scientific">Potamilus streckersoni</name>
    <dbReference type="NCBI Taxonomy" id="2493646"/>
    <lineage>
        <taxon>Eukaryota</taxon>
        <taxon>Metazoa</taxon>
        <taxon>Spiralia</taxon>
        <taxon>Lophotrochozoa</taxon>
        <taxon>Mollusca</taxon>
        <taxon>Bivalvia</taxon>
        <taxon>Autobranchia</taxon>
        <taxon>Heteroconchia</taxon>
        <taxon>Palaeoheterodonta</taxon>
        <taxon>Unionida</taxon>
        <taxon>Unionoidea</taxon>
        <taxon>Unionidae</taxon>
        <taxon>Ambleminae</taxon>
        <taxon>Lampsilini</taxon>
        <taxon>Potamilus</taxon>
    </lineage>
</organism>
<keyword evidence="3" id="KW-1185">Reference proteome</keyword>
<proteinExistence type="predicted"/>
<dbReference type="AlphaFoldDB" id="A0AAE0VYW4"/>
<gene>
    <name evidence="2" type="ORF">CHS0354_012053</name>
</gene>
<dbReference type="Proteomes" id="UP001195483">
    <property type="component" value="Unassembled WGS sequence"/>
</dbReference>
<accession>A0AAE0VYW4</accession>
<name>A0AAE0VYW4_9BIVA</name>
<feature type="domain" description="DZIP3-like HEPN" evidence="1">
    <location>
        <begin position="211"/>
        <end position="328"/>
    </location>
</feature>
<reference evidence="2" key="3">
    <citation type="submission" date="2023-05" db="EMBL/GenBank/DDBJ databases">
        <authorList>
            <person name="Smith C.H."/>
        </authorList>
    </citation>
    <scope>NUCLEOTIDE SEQUENCE</scope>
    <source>
        <strain evidence="2">CHS0354</strain>
        <tissue evidence="2">Mantle</tissue>
    </source>
</reference>
<reference evidence="2" key="1">
    <citation type="journal article" date="2021" name="Genome Biol. Evol.">
        <title>A High-Quality Reference Genome for a Parasitic Bivalve with Doubly Uniparental Inheritance (Bivalvia: Unionida).</title>
        <authorList>
            <person name="Smith C.H."/>
        </authorList>
    </citation>
    <scope>NUCLEOTIDE SEQUENCE</scope>
    <source>
        <strain evidence="2">CHS0354</strain>
    </source>
</reference>
<reference evidence="2" key="2">
    <citation type="journal article" date="2021" name="Genome Biol. Evol.">
        <title>Developing a high-quality reference genome for a parasitic bivalve with doubly uniparental inheritance (Bivalvia: Unionida).</title>
        <authorList>
            <person name="Smith C.H."/>
        </authorList>
    </citation>
    <scope>NUCLEOTIDE SEQUENCE</scope>
    <source>
        <strain evidence="2">CHS0354</strain>
        <tissue evidence="2">Mantle</tissue>
    </source>
</reference>
<protein>
    <recommendedName>
        <fullName evidence="1">DZIP3-like HEPN domain-containing protein</fullName>
    </recommendedName>
</protein>
<dbReference type="InterPro" id="IPR041249">
    <property type="entry name" value="HEPN_DZIP3"/>
</dbReference>